<comment type="caution">
    <text evidence="3">The sequence shown here is derived from an EMBL/GenBank/DDBJ whole genome shotgun (WGS) entry which is preliminary data.</text>
</comment>
<feature type="transmembrane region" description="Helical" evidence="1">
    <location>
        <begin position="23"/>
        <end position="41"/>
    </location>
</feature>
<sequence length="128" mass="13918">MPADLVSAIGAYLHDVFVAQLDAWIMLGWIAQALFTARFLVQWVASEKAGRSVVPAAFWLFSLGGGALLLIYAIGRKDPVFIVGQAMGLFIYARNLQFIVRRARRGAALNARRQTSPASRASASPAVR</sequence>
<proteinExistence type="predicted"/>
<evidence type="ECO:0000256" key="1">
    <source>
        <dbReference type="SAM" id="Phobius"/>
    </source>
</evidence>
<keyword evidence="1" id="KW-1133">Transmembrane helix</keyword>
<protein>
    <recommendedName>
        <fullName evidence="2">Lipid A biosynthesis N-terminal domain-containing protein</fullName>
    </recommendedName>
</protein>
<feature type="transmembrane region" description="Helical" evidence="1">
    <location>
        <begin position="53"/>
        <end position="74"/>
    </location>
</feature>
<dbReference type="Proteomes" id="UP001143364">
    <property type="component" value="Unassembled WGS sequence"/>
</dbReference>
<feature type="transmembrane region" description="Helical" evidence="1">
    <location>
        <begin position="80"/>
        <end position="100"/>
    </location>
</feature>
<dbReference type="Gene3D" id="1.20.1280.290">
    <property type="match status" value="1"/>
</dbReference>
<name>A0A9W6N3A9_9HYPH</name>
<dbReference type="AlphaFoldDB" id="A0A9W6N3A9"/>
<dbReference type="InterPro" id="IPR011499">
    <property type="entry name" value="Lipid_A_biosynth_N"/>
</dbReference>
<keyword evidence="1" id="KW-0812">Transmembrane</keyword>
<keyword evidence="4" id="KW-1185">Reference proteome</keyword>
<dbReference type="GO" id="GO:0008915">
    <property type="term" value="F:lipid-A-disaccharide synthase activity"/>
    <property type="evidence" value="ECO:0007669"/>
    <property type="project" value="InterPro"/>
</dbReference>
<evidence type="ECO:0000313" key="4">
    <source>
        <dbReference type="Proteomes" id="UP001143364"/>
    </source>
</evidence>
<gene>
    <name evidence="3" type="ORF">GCM10008171_13620</name>
</gene>
<reference evidence="3" key="2">
    <citation type="submission" date="2023-01" db="EMBL/GenBank/DDBJ databases">
        <authorList>
            <person name="Sun Q."/>
            <person name="Evtushenko L."/>
        </authorList>
    </citation>
    <scope>NUCLEOTIDE SEQUENCE</scope>
    <source>
        <strain evidence="3">VKM B-2555</strain>
    </source>
</reference>
<dbReference type="GO" id="GO:0009245">
    <property type="term" value="P:lipid A biosynthetic process"/>
    <property type="evidence" value="ECO:0007669"/>
    <property type="project" value="InterPro"/>
</dbReference>
<accession>A0A9W6N3A9</accession>
<reference evidence="3" key="1">
    <citation type="journal article" date="2014" name="Int. J. Syst. Evol. Microbiol.">
        <title>Complete genome sequence of Corynebacterium casei LMG S-19264T (=DSM 44701T), isolated from a smear-ripened cheese.</title>
        <authorList>
            <consortium name="US DOE Joint Genome Institute (JGI-PGF)"/>
            <person name="Walter F."/>
            <person name="Albersmeier A."/>
            <person name="Kalinowski J."/>
            <person name="Ruckert C."/>
        </authorList>
    </citation>
    <scope>NUCLEOTIDE SEQUENCE</scope>
    <source>
        <strain evidence="3">VKM B-2555</strain>
    </source>
</reference>
<keyword evidence="1" id="KW-0472">Membrane</keyword>
<dbReference type="SMART" id="SM01259">
    <property type="entry name" value="LAB_N"/>
    <property type="match status" value="1"/>
</dbReference>
<dbReference type="Pfam" id="PF07578">
    <property type="entry name" value="LAB_N"/>
    <property type="match status" value="1"/>
</dbReference>
<organism evidence="3 4">
    <name type="scientific">Methylopila jiangsuensis</name>
    <dbReference type="NCBI Taxonomy" id="586230"/>
    <lineage>
        <taxon>Bacteria</taxon>
        <taxon>Pseudomonadati</taxon>
        <taxon>Pseudomonadota</taxon>
        <taxon>Alphaproteobacteria</taxon>
        <taxon>Hyphomicrobiales</taxon>
        <taxon>Methylopilaceae</taxon>
        <taxon>Methylopila</taxon>
    </lineage>
</organism>
<evidence type="ECO:0000259" key="2">
    <source>
        <dbReference type="SMART" id="SM01259"/>
    </source>
</evidence>
<evidence type="ECO:0000313" key="3">
    <source>
        <dbReference type="EMBL" id="GLK76108.1"/>
    </source>
</evidence>
<feature type="domain" description="Lipid A biosynthesis N-terminal" evidence="2">
    <location>
        <begin position="27"/>
        <end position="98"/>
    </location>
</feature>
<dbReference type="RefSeq" id="WP_271204029.1">
    <property type="nucleotide sequence ID" value="NZ_BSFK01000005.1"/>
</dbReference>
<dbReference type="EMBL" id="BSFK01000005">
    <property type="protein sequence ID" value="GLK76108.1"/>
    <property type="molecule type" value="Genomic_DNA"/>
</dbReference>
<dbReference type="GO" id="GO:0016020">
    <property type="term" value="C:membrane"/>
    <property type="evidence" value="ECO:0007669"/>
    <property type="project" value="GOC"/>
</dbReference>